<dbReference type="EMBL" id="CAJOBC010035615">
    <property type="protein sequence ID" value="CAF4114140.1"/>
    <property type="molecule type" value="Genomic_DNA"/>
</dbReference>
<proteinExistence type="predicted"/>
<dbReference type="Proteomes" id="UP000681722">
    <property type="component" value="Unassembled WGS sequence"/>
</dbReference>
<dbReference type="SUPFAM" id="SSF75553">
    <property type="entry name" value="Smc hinge domain"/>
    <property type="match status" value="1"/>
</dbReference>
<reference evidence="1" key="1">
    <citation type="submission" date="2021-02" db="EMBL/GenBank/DDBJ databases">
        <authorList>
            <person name="Nowell W R."/>
        </authorList>
    </citation>
    <scope>NUCLEOTIDE SEQUENCE</scope>
</reference>
<protein>
    <submittedName>
        <fullName evidence="1">Uncharacterized protein</fullName>
    </submittedName>
</protein>
<dbReference type="GO" id="GO:0005524">
    <property type="term" value="F:ATP binding"/>
    <property type="evidence" value="ECO:0007669"/>
    <property type="project" value="InterPro"/>
</dbReference>
<dbReference type="GO" id="GO:0051276">
    <property type="term" value="P:chromosome organization"/>
    <property type="evidence" value="ECO:0007669"/>
    <property type="project" value="InterPro"/>
</dbReference>
<dbReference type="InterPro" id="IPR036277">
    <property type="entry name" value="SMC_hinge_sf"/>
</dbReference>
<feature type="non-terminal residue" evidence="1">
    <location>
        <position position="1"/>
    </location>
</feature>
<name>A0A8S2QRH2_9BILA</name>
<sequence length="36" mass="4096">HIDEKYDVAISTAIGGYLDYRVVTFVVYSQQNLVAF</sequence>
<organism evidence="1 2">
    <name type="scientific">Didymodactylos carnosus</name>
    <dbReference type="NCBI Taxonomy" id="1234261"/>
    <lineage>
        <taxon>Eukaryota</taxon>
        <taxon>Metazoa</taxon>
        <taxon>Spiralia</taxon>
        <taxon>Gnathifera</taxon>
        <taxon>Rotifera</taxon>
        <taxon>Eurotatoria</taxon>
        <taxon>Bdelloidea</taxon>
        <taxon>Philodinida</taxon>
        <taxon>Philodinidae</taxon>
        <taxon>Didymodactylos</taxon>
    </lineage>
</organism>
<accession>A0A8S2QRH2</accession>
<dbReference type="AlphaFoldDB" id="A0A8S2QRH2"/>
<evidence type="ECO:0000313" key="1">
    <source>
        <dbReference type="EMBL" id="CAF4114140.1"/>
    </source>
</evidence>
<evidence type="ECO:0000313" key="2">
    <source>
        <dbReference type="Proteomes" id="UP000681722"/>
    </source>
</evidence>
<comment type="caution">
    <text evidence="1">The sequence shown here is derived from an EMBL/GenBank/DDBJ whole genome shotgun (WGS) entry which is preliminary data.</text>
</comment>
<dbReference type="GO" id="GO:0005694">
    <property type="term" value="C:chromosome"/>
    <property type="evidence" value="ECO:0007669"/>
    <property type="project" value="InterPro"/>
</dbReference>
<gene>
    <name evidence="1" type="ORF">SRO942_LOCUS28833</name>
</gene>